<feature type="transmembrane region" description="Helical" evidence="1">
    <location>
        <begin position="163"/>
        <end position="183"/>
    </location>
</feature>
<dbReference type="InterPro" id="IPR005325">
    <property type="entry name" value="DUF308_memb"/>
</dbReference>
<comment type="caution">
    <text evidence="2">The sequence shown here is derived from an EMBL/GenBank/DDBJ whole genome shotgun (WGS) entry which is preliminary data.</text>
</comment>
<dbReference type="GeneID" id="74302167"/>
<keyword evidence="3" id="KW-1185">Reference proteome</keyword>
<gene>
    <name evidence="2" type="ORF">MPHL21000_25240</name>
</gene>
<sequence>MTHTISAEPKATDLSPWLQSYYLLRAAVAGVWMAAAFMFGTAVFAVAAVLLVLYPAWDAFANLVDAQHNGGWKLNPTQTVNIVVSLVTAGAVAVALGFGMNAVLGVFGLWATLAGLLQLATGIRRWRSGAQWAMVLSGAQSAVVGLLFLKQAAAPAVPTIADVAPYAGFGAFYFLASALWLIASRRRL</sequence>
<evidence type="ECO:0000313" key="2">
    <source>
        <dbReference type="EMBL" id="KAB7751502.1"/>
    </source>
</evidence>
<organism evidence="2 3">
    <name type="scientific">Mycolicibacterium phlei DSM 43239 = CCUG 21000</name>
    <dbReference type="NCBI Taxonomy" id="1226750"/>
    <lineage>
        <taxon>Bacteria</taxon>
        <taxon>Bacillati</taxon>
        <taxon>Actinomycetota</taxon>
        <taxon>Actinomycetes</taxon>
        <taxon>Mycobacteriales</taxon>
        <taxon>Mycobacteriaceae</taxon>
        <taxon>Mycolicibacterium</taxon>
    </lineage>
</organism>
<proteinExistence type="predicted"/>
<evidence type="ECO:0000313" key="3">
    <source>
        <dbReference type="Proteomes" id="UP000325690"/>
    </source>
</evidence>
<accession>A0A5N5UPI1</accession>
<dbReference type="Proteomes" id="UP000325690">
    <property type="component" value="Unassembled WGS sequence"/>
</dbReference>
<keyword evidence="1" id="KW-1133">Transmembrane helix</keyword>
<dbReference type="EMBL" id="ANBP01000055">
    <property type="protein sequence ID" value="KAB7751502.1"/>
    <property type="molecule type" value="Genomic_DNA"/>
</dbReference>
<dbReference type="RefSeq" id="WP_003888838.1">
    <property type="nucleotide sequence ID" value="NZ_ANBO01000002.1"/>
</dbReference>
<dbReference type="Pfam" id="PF03729">
    <property type="entry name" value="DUF308"/>
    <property type="match status" value="1"/>
</dbReference>
<evidence type="ECO:0000256" key="1">
    <source>
        <dbReference type="SAM" id="Phobius"/>
    </source>
</evidence>
<name>A0A5N5UPI1_MYCPH</name>
<feature type="transmembrane region" description="Helical" evidence="1">
    <location>
        <begin position="31"/>
        <end position="57"/>
    </location>
</feature>
<keyword evidence="1" id="KW-0472">Membrane</keyword>
<protein>
    <submittedName>
        <fullName evidence="2">Membrane protein</fullName>
    </submittedName>
</protein>
<feature type="transmembrane region" description="Helical" evidence="1">
    <location>
        <begin position="132"/>
        <end position="151"/>
    </location>
</feature>
<dbReference type="AlphaFoldDB" id="A0A5N5UPI1"/>
<reference evidence="2 3" key="1">
    <citation type="submission" date="2012-10" db="EMBL/GenBank/DDBJ databases">
        <title>The draft sequence of the Mycobacterium pheli genome.</title>
        <authorList>
            <person name="Pettersson B.M.F."/>
            <person name="Das S."/>
            <person name="Dasgupta S."/>
            <person name="Bhattacharya A."/>
            <person name="Kirsebom L.A."/>
        </authorList>
    </citation>
    <scope>NUCLEOTIDE SEQUENCE [LARGE SCALE GENOMIC DNA]</scope>
    <source>
        <strain evidence="2 3">CCUG 21000</strain>
    </source>
</reference>
<keyword evidence="1" id="KW-0812">Transmembrane</keyword>